<dbReference type="PRINTS" id="PR01407">
    <property type="entry name" value="BUTYPHLNCDUF"/>
</dbReference>
<reference evidence="5" key="1">
    <citation type="journal article" date="2023" name="Front. Mar. Sci.">
        <title>A new Merluccius polli reference genome to investigate the effects of global change in West African waters.</title>
        <authorList>
            <person name="Mateo J.L."/>
            <person name="Blanco-Fernandez C."/>
            <person name="Garcia-Vazquez E."/>
            <person name="Machado-Schiaffino G."/>
        </authorList>
    </citation>
    <scope>NUCLEOTIDE SEQUENCE</scope>
    <source>
        <strain evidence="5">C29</strain>
        <tissue evidence="5">Fin</tissue>
    </source>
</reference>
<dbReference type="PANTHER" id="PTHR25465:SF80">
    <property type="entry name" value="TRIPARTITE MOTIF-CONTAINING PROTEIN 16-LIKE"/>
    <property type="match status" value="1"/>
</dbReference>
<keyword evidence="1" id="KW-0479">Metal-binding</keyword>
<evidence type="ECO:0000256" key="3">
    <source>
        <dbReference type="ARBA" id="ARBA00022833"/>
    </source>
</evidence>
<dbReference type="GO" id="GO:0008270">
    <property type="term" value="F:zinc ion binding"/>
    <property type="evidence" value="ECO:0007669"/>
    <property type="project" value="UniProtKB-KW"/>
</dbReference>
<keyword evidence="3" id="KW-0862">Zinc</keyword>
<dbReference type="EMBL" id="JAOPHQ010004746">
    <property type="protein sequence ID" value="KAK0138208.1"/>
    <property type="molecule type" value="Genomic_DNA"/>
</dbReference>
<dbReference type="AlphaFoldDB" id="A0AA47MDD1"/>
<dbReference type="PROSITE" id="PS50188">
    <property type="entry name" value="B302_SPRY"/>
    <property type="match status" value="1"/>
</dbReference>
<keyword evidence="2" id="KW-0863">Zinc-finger</keyword>
<dbReference type="SMART" id="SM00449">
    <property type="entry name" value="SPRY"/>
    <property type="match status" value="1"/>
</dbReference>
<evidence type="ECO:0000313" key="6">
    <source>
        <dbReference type="Proteomes" id="UP001174136"/>
    </source>
</evidence>
<evidence type="ECO:0000256" key="2">
    <source>
        <dbReference type="ARBA" id="ARBA00022771"/>
    </source>
</evidence>
<name>A0AA47MDD1_MERPO</name>
<evidence type="ECO:0000313" key="5">
    <source>
        <dbReference type="EMBL" id="KAK0138208.1"/>
    </source>
</evidence>
<dbReference type="Pfam" id="PF00622">
    <property type="entry name" value="SPRY"/>
    <property type="match status" value="1"/>
</dbReference>
<evidence type="ECO:0000256" key="1">
    <source>
        <dbReference type="ARBA" id="ARBA00022723"/>
    </source>
</evidence>
<dbReference type="InterPro" id="IPR003877">
    <property type="entry name" value="SPRY_dom"/>
</dbReference>
<protein>
    <submittedName>
        <fullName evidence="5">Stonustoxin subunit beta</fullName>
    </submittedName>
</protein>
<feature type="domain" description="B30.2/SPRY" evidence="4">
    <location>
        <begin position="120"/>
        <end position="323"/>
    </location>
</feature>
<dbReference type="InterPro" id="IPR003879">
    <property type="entry name" value="Butyrophylin_SPRY"/>
</dbReference>
<dbReference type="InterPro" id="IPR051051">
    <property type="entry name" value="E3_ubiq-ligase_TRIM/RNF"/>
</dbReference>
<dbReference type="InterPro" id="IPR043136">
    <property type="entry name" value="B30.2/SPRY_sf"/>
</dbReference>
<gene>
    <name evidence="5" type="primary">STXB_37</name>
    <name evidence="5" type="ORF">N1851_025476</name>
</gene>
<comment type="caution">
    <text evidence="5">The sequence shown here is derived from an EMBL/GenBank/DDBJ whole genome shotgun (WGS) entry which is preliminary data.</text>
</comment>
<dbReference type="Pfam" id="PF13765">
    <property type="entry name" value="PRY"/>
    <property type="match status" value="1"/>
</dbReference>
<dbReference type="Gene3D" id="2.60.120.920">
    <property type="match status" value="1"/>
</dbReference>
<keyword evidence="6" id="KW-1185">Reference proteome</keyword>
<dbReference type="InterPro" id="IPR013320">
    <property type="entry name" value="ConA-like_dom_sf"/>
</dbReference>
<proteinExistence type="predicted"/>
<dbReference type="SUPFAM" id="SSF49899">
    <property type="entry name" value="Concanavalin A-like lectins/glucanases"/>
    <property type="match status" value="1"/>
</dbReference>
<dbReference type="GO" id="GO:0005737">
    <property type="term" value="C:cytoplasm"/>
    <property type="evidence" value="ECO:0007669"/>
    <property type="project" value="UniProtKB-ARBA"/>
</dbReference>
<dbReference type="PANTHER" id="PTHR25465">
    <property type="entry name" value="B-BOX DOMAIN CONTAINING"/>
    <property type="match status" value="1"/>
</dbReference>
<organism evidence="5 6">
    <name type="scientific">Merluccius polli</name>
    <name type="common">Benguela hake</name>
    <name type="synonym">Merluccius cadenati</name>
    <dbReference type="NCBI Taxonomy" id="89951"/>
    <lineage>
        <taxon>Eukaryota</taxon>
        <taxon>Metazoa</taxon>
        <taxon>Chordata</taxon>
        <taxon>Craniata</taxon>
        <taxon>Vertebrata</taxon>
        <taxon>Euteleostomi</taxon>
        <taxon>Actinopterygii</taxon>
        <taxon>Neopterygii</taxon>
        <taxon>Teleostei</taxon>
        <taxon>Neoteleostei</taxon>
        <taxon>Acanthomorphata</taxon>
        <taxon>Zeiogadaria</taxon>
        <taxon>Gadariae</taxon>
        <taxon>Gadiformes</taxon>
        <taxon>Gadoidei</taxon>
        <taxon>Merlucciidae</taxon>
        <taxon>Merluccius</taxon>
    </lineage>
</organism>
<evidence type="ECO:0000259" key="4">
    <source>
        <dbReference type="PROSITE" id="PS50188"/>
    </source>
</evidence>
<dbReference type="InterPro" id="IPR006574">
    <property type="entry name" value="PRY"/>
</dbReference>
<dbReference type="Proteomes" id="UP001174136">
    <property type="component" value="Unassembled WGS sequence"/>
</dbReference>
<accession>A0AA47MDD1</accession>
<dbReference type="InterPro" id="IPR001870">
    <property type="entry name" value="B30.2/SPRY"/>
</dbReference>
<sequence length="324" mass="36532">MEEIQERWLAIYRRTSSFSSSSMDVQVPSYHTLIAPPPPRKSSLAPPLSRTVVIHSTSFSYYTSIYISNTCSSFSSAKRSKDGSPPAAEIPAYEAGVPEPKSRADLVKCKYKCVHNLSMLSSFHMRLFIDHYTSQDWMKLSLDEKTANKTLWITEGGTKVSRMTDTSTCPVLNRPERYEHTPQVLCKEGIDGFRGYWEVEYSGWVVVGVAYEGAGRRNGQGPCGLGENEESWGLGWAGSSYHSWHNGQNEEISHPKCPLLGVYLDQPAGLLSFYAVEELGEEKKEVHLLKRFQTSFKQKMLPGFWVGTQSYCLIRSQEENQTVN</sequence>